<dbReference type="Pfam" id="PF06429">
    <property type="entry name" value="Flg_bbr_C"/>
    <property type="match status" value="1"/>
</dbReference>
<dbReference type="AlphaFoldDB" id="A0A9X3WRR8"/>
<feature type="coiled-coil region" evidence="8">
    <location>
        <begin position="428"/>
        <end position="455"/>
    </location>
</feature>
<sequence length="508" mass="55574">MGSTFSGLEVAKRALNTQQSALYTTGQNIANANTDGYTRQRVNFEQTAPYPPASRNRPEIAGQVGSGVQAGSIERVRDQFLDLQFRGENSKLGYYESKADALNQMEEIMNEPSEQGLSKTMDRFWQALQDLSVNPEDSGTRSVVRQRGLAVAETFEYLSSSLESIRGNLQNETNVTVKEMNSLLTQINNVNKQIGKIEPNGYLPNDLYDERDRLVDQLSGIVNIKVSYSQTSEQSNAAATAKGQATIEMVNGEGKSYNPPVKLVDGVVGEARFVEVRYDDTLGRNVISELSIGGTTFTGADFSSKGKLQGLVESYGYVDNSEIAGKYPDMLGDLDKMAFEFANTFNQAHKAGYDLEGNPGQDFFKVNGGELGAATRLDVTEAIKENGDLIAASQDGTSGNGNNAQSLAEVMRTPIQNLGNNTSVKSFYESVIGEMAVLSQEARRLQDNSNVLTNQVDERRQSVSSVSLDEEMTNMIKFQQAYNAAARNMTAIDEMLDRIINNMGLVGR</sequence>
<keyword evidence="8" id="KW-0175">Coiled coil</keyword>
<gene>
    <name evidence="7 12" type="primary">flgK</name>
    <name evidence="12" type="ORF">NC797_00990</name>
</gene>
<dbReference type="InterPro" id="IPR053927">
    <property type="entry name" value="FlgK_helical"/>
</dbReference>
<evidence type="ECO:0000313" key="12">
    <source>
        <dbReference type="EMBL" id="MDC3423081.1"/>
    </source>
</evidence>
<evidence type="ECO:0000256" key="6">
    <source>
        <dbReference type="ARBA" id="ARBA00023143"/>
    </source>
</evidence>
<dbReference type="Proteomes" id="UP001145050">
    <property type="component" value="Unassembled WGS sequence"/>
</dbReference>
<feature type="domain" description="Flagellar basal-body/hook protein C-terminal" evidence="10">
    <location>
        <begin position="463"/>
        <end position="501"/>
    </location>
</feature>
<evidence type="ECO:0000256" key="7">
    <source>
        <dbReference type="RuleBase" id="RU362065"/>
    </source>
</evidence>
<dbReference type="NCBIfam" id="TIGR02492">
    <property type="entry name" value="flgK_ends"/>
    <property type="match status" value="1"/>
</dbReference>
<evidence type="ECO:0000256" key="2">
    <source>
        <dbReference type="ARBA" id="ARBA00004613"/>
    </source>
</evidence>
<dbReference type="PRINTS" id="PR01005">
    <property type="entry name" value="FLGHOOKAP1"/>
</dbReference>
<dbReference type="SUPFAM" id="SSF64518">
    <property type="entry name" value="Phase 1 flagellin"/>
    <property type="match status" value="1"/>
</dbReference>
<dbReference type="GO" id="GO:0005576">
    <property type="term" value="C:extracellular region"/>
    <property type="evidence" value="ECO:0007669"/>
    <property type="project" value="UniProtKB-SubCell"/>
</dbReference>
<organism evidence="12 13">
    <name type="scientific">Terrihalobacillus insolitus</name>
    <dbReference type="NCBI Taxonomy" id="2950438"/>
    <lineage>
        <taxon>Bacteria</taxon>
        <taxon>Bacillati</taxon>
        <taxon>Bacillota</taxon>
        <taxon>Bacilli</taxon>
        <taxon>Bacillales</taxon>
        <taxon>Bacillaceae</taxon>
        <taxon>Terrihalobacillus</taxon>
    </lineage>
</organism>
<evidence type="ECO:0000256" key="5">
    <source>
        <dbReference type="ARBA" id="ARBA00022525"/>
    </source>
</evidence>
<evidence type="ECO:0000259" key="9">
    <source>
        <dbReference type="Pfam" id="PF00460"/>
    </source>
</evidence>
<dbReference type="InterPro" id="IPR010930">
    <property type="entry name" value="Flg_bb/hook_C_dom"/>
</dbReference>
<dbReference type="GO" id="GO:0009424">
    <property type="term" value="C:bacterial-type flagellum hook"/>
    <property type="evidence" value="ECO:0007669"/>
    <property type="project" value="UniProtKB-UniRule"/>
</dbReference>
<dbReference type="RefSeq" id="WP_272434730.1">
    <property type="nucleotide sequence ID" value="NZ_JAMQKB010000001.1"/>
</dbReference>
<keyword evidence="5 7" id="KW-0964">Secreted</keyword>
<dbReference type="GO" id="GO:0044780">
    <property type="term" value="P:bacterial-type flagellum assembly"/>
    <property type="evidence" value="ECO:0007669"/>
    <property type="project" value="InterPro"/>
</dbReference>
<comment type="subcellular location">
    <subcellularLocation>
        <location evidence="1 7">Bacterial flagellum</location>
    </subcellularLocation>
    <subcellularLocation>
        <location evidence="2 7">Secreted</location>
    </subcellularLocation>
</comment>
<protein>
    <recommendedName>
        <fullName evidence="4 7">Flagellar hook-associated protein 1</fullName>
        <shortName evidence="7">HAP1</shortName>
    </recommendedName>
</protein>
<evidence type="ECO:0000256" key="8">
    <source>
        <dbReference type="SAM" id="Coils"/>
    </source>
</evidence>
<dbReference type="InterPro" id="IPR002371">
    <property type="entry name" value="FlgK"/>
</dbReference>
<dbReference type="EMBL" id="JAMQKB010000001">
    <property type="protein sequence ID" value="MDC3423081.1"/>
    <property type="molecule type" value="Genomic_DNA"/>
</dbReference>
<comment type="similarity">
    <text evidence="3 7">Belongs to the flagella basal body rod proteins family.</text>
</comment>
<dbReference type="PANTHER" id="PTHR30033:SF1">
    <property type="entry name" value="FLAGELLAR HOOK-ASSOCIATED PROTEIN 1"/>
    <property type="match status" value="1"/>
</dbReference>
<evidence type="ECO:0000259" key="10">
    <source>
        <dbReference type="Pfam" id="PF06429"/>
    </source>
</evidence>
<dbReference type="GO" id="GO:0005198">
    <property type="term" value="F:structural molecule activity"/>
    <property type="evidence" value="ECO:0007669"/>
    <property type="project" value="UniProtKB-UniRule"/>
</dbReference>
<evidence type="ECO:0000259" key="11">
    <source>
        <dbReference type="Pfam" id="PF22638"/>
    </source>
</evidence>
<name>A0A9X3WRR8_9BACI</name>
<keyword evidence="6 7" id="KW-0975">Bacterial flagellum</keyword>
<dbReference type="Pfam" id="PF22638">
    <property type="entry name" value="FlgK_D1"/>
    <property type="match status" value="1"/>
</dbReference>
<evidence type="ECO:0000313" key="13">
    <source>
        <dbReference type="Proteomes" id="UP001145050"/>
    </source>
</evidence>
<comment type="caution">
    <text evidence="12">The sequence shown here is derived from an EMBL/GenBank/DDBJ whole genome shotgun (WGS) entry which is preliminary data.</text>
</comment>
<feature type="domain" description="Flagellar basal body rod protein N-terminal" evidence="9">
    <location>
        <begin position="8"/>
        <end position="38"/>
    </location>
</feature>
<keyword evidence="12" id="KW-0282">Flagellum</keyword>
<proteinExistence type="inferred from homology"/>
<accession>A0A9X3WRR8</accession>
<dbReference type="Pfam" id="PF00460">
    <property type="entry name" value="Flg_bb_rod"/>
    <property type="match status" value="1"/>
</dbReference>
<dbReference type="PANTHER" id="PTHR30033">
    <property type="entry name" value="FLAGELLAR HOOK-ASSOCIATED PROTEIN 1"/>
    <property type="match status" value="1"/>
</dbReference>
<keyword evidence="12" id="KW-0969">Cilium</keyword>
<reference evidence="12" key="1">
    <citation type="submission" date="2022-06" db="EMBL/GenBank/DDBJ databases">
        <title>Aquibacillus sp. a new bacterium isolated from soil saline samples.</title>
        <authorList>
            <person name="Galisteo C."/>
            <person name="De La Haba R."/>
            <person name="Sanchez-Porro C."/>
            <person name="Ventosa A."/>
        </authorList>
    </citation>
    <scope>NUCLEOTIDE SEQUENCE</scope>
    <source>
        <strain evidence="12">3ASR75-11</strain>
    </source>
</reference>
<dbReference type="InterPro" id="IPR001444">
    <property type="entry name" value="Flag_bb_rod_N"/>
</dbReference>
<evidence type="ECO:0000256" key="3">
    <source>
        <dbReference type="ARBA" id="ARBA00009677"/>
    </source>
</evidence>
<evidence type="ECO:0000256" key="1">
    <source>
        <dbReference type="ARBA" id="ARBA00004365"/>
    </source>
</evidence>
<evidence type="ECO:0000256" key="4">
    <source>
        <dbReference type="ARBA" id="ARBA00016244"/>
    </source>
</evidence>
<keyword evidence="12" id="KW-0966">Cell projection</keyword>
<keyword evidence="13" id="KW-1185">Reference proteome</keyword>
<feature type="domain" description="Flagellar hook-associated protein FlgK helical" evidence="11">
    <location>
        <begin position="102"/>
        <end position="364"/>
    </location>
</feature>